<sequence>MASSAVSPTAKAPILGDKAPLKPPAPVEILLRPARLSDAPIMGKLSRDAYDLNAVTYFLTPKARDFPEDCIRNHRQTIRRRFFNPRFVSIVAYLPSDPATPVGFGQFCRLGNDEGAKQFIRDRGLHVRIWMFVLSWFFHFYHLVENMIYPDRITDKDAMKEFDSWVAEDDEIHWKSHPERHNRWHASSIIVSPHMQGKGVGRRIMTEGMILAQRERVIMGLTASIEGEWLYRKLGFELLGRFTHEVPQDGHEVGTGGGRMIWYPEGTDPKR</sequence>
<dbReference type="InterPro" id="IPR016181">
    <property type="entry name" value="Acyl_CoA_acyltransferase"/>
</dbReference>
<dbReference type="PANTHER" id="PTHR42791:SF16">
    <property type="entry name" value="N-ACETYLTRANSFERASE DOMAIN-CONTAINING PROTEIN"/>
    <property type="match status" value="1"/>
</dbReference>
<dbReference type="InterPro" id="IPR052523">
    <property type="entry name" value="Trichothecene_AcTrans"/>
</dbReference>
<accession>A0A8T9CA74</accession>
<evidence type="ECO:0000259" key="1">
    <source>
        <dbReference type="PROSITE" id="PS51186"/>
    </source>
</evidence>
<dbReference type="PANTHER" id="PTHR42791">
    <property type="entry name" value="GNAT FAMILY ACETYLTRANSFERASE"/>
    <property type="match status" value="1"/>
</dbReference>
<evidence type="ECO:0000313" key="2">
    <source>
        <dbReference type="EMBL" id="TVY82538.1"/>
    </source>
</evidence>
<dbReference type="Gene3D" id="3.40.630.30">
    <property type="match status" value="1"/>
</dbReference>
<protein>
    <recommendedName>
        <fullName evidence="1">N-acetyltransferase domain-containing protein</fullName>
    </recommendedName>
</protein>
<gene>
    <name evidence="2" type="ORF">LSUE1_G002442</name>
</gene>
<name>A0A8T9CA74_9HELO</name>
<dbReference type="PROSITE" id="PS51186">
    <property type="entry name" value="GNAT"/>
    <property type="match status" value="1"/>
</dbReference>
<proteinExistence type="predicted"/>
<dbReference type="SUPFAM" id="SSF55729">
    <property type="entry name" value="Acyl-CoA N-acyltransferases (Nat)"/>
    <property type="match status" value="1"/>
</dbReference>
<dbReference type="Pfam" id="PF13508">
    <property type="entry name" value="Acetyltransf_7"/>
    <property type="match status" value="1"/>
</dbReference>
<keyword evidence="3" id="KW-1185">Reference proteome</keyword>
<dbReference type="CDD" id="cd04301">
    <property type="entry name" value="NAT_SF"/>
    <property type="match status" value="1"/>
</dbReference>
<dbReference type="OrthoDB" id="410198at2759"/>
<dbReference type="AlphaFoldDB" id="A0A8T9CA74"/>
<evidence type="ECO:0000313" key="3">
    <source>
        <dbReference type="Proteomes" id="UP000469558"/>
    </source>
</evidence>
<dbReference type="GO" id="GO:0016747">
    <property type="term" value="F:acyltransferase activity, transferring groups other than amino-acyl groups"/>
    <property type="evidence" value="ECO:0007669"/>
    <property type="project" value="InterPro"/>
</dbReference>
<reference evidence="2 3" key="1">
    <citation type="submission" date="2018-05" db="EMBL/GenBank/DDBJ databases">
        <title>Genome sequencing and assembly of the regulated plant pathogen Lachnellula willkommii and related sister species for the development of diagnostic species identification markers.</title>
        <authorList>
            <person name="Giroux E."/>
            <person name="Bilodeau G."/>
        </authorList>
    </citation>
    <scope>NUCLEOTIDE SEQUENCE [LARGE SCALE GENOMIC DNA]</scope>
    <source>
        <strain evidence="2 3">CBS 268.59</strain>
    </source>
</reference>
<organism evidence="2 3">
    <name type="scientific">Lachnellula suecica</name>
    <dbReference type="NCBI Taxonomy" id="602035"/>
    <lineage>
        <taxon>Eukaryota</taxon>
        <taxon>Fungi</taxon>
        <taxon>Dikarya</taxon>
        <taxon>Ascomycota</taxon>
        <taxon>Pezizomycotina</taxon>
        <taxon>Leotiomycetes</taxon>
        <taxon>Helotiales</taxon>
        <taxon>Lachnaceae</taxon>
        <taxon>Lachnellula</taxon>
    </lineage>
</organism>
<feature type="domain" description="N-acetyltransferase" evidence="1">
    <location>
        <begin position="120"/>
        <end position="265"/>
    </location>
</feature>
<dbReference type="EMBL" id="QGMK01000305">
    <property type="protein sequence ID" value="TVY82538.1"/>
    <property type="molecule type" value="Genomic_DNA"/>
</dbReference>
<dbReference type="Proteomes" id="UP000469558">
    <property type="component" value="Unassembled WGS sequence"/>
</dbReference>
<dbReference type="InterPro" id="IPR000182">
    <property type="entry name" value="GNAT_dom"/>
</dbReference>
<comment type="caution">
    <text evidence="2">The sequence shown here is derived from an EMBL/GenBank/DDBJ whole genome shotgun (WGS) entry which is preliminary data.</text>
</comment>